<evidence type="ECO:0000259" key="1">
    <source>
        <dbReference type="Pfam" id="PF18962"/>
    </source>
</evidence>
<sequence>MKKVSTSNSYLQKRSILFSIITVLLVGFSNIYAADRYWVGGTGNWNNTARWSTTSGGAGGASVPVAGDNIFIDANSGSGTITINVAAVCNNLSWTSNALTINGTGTNTLTINGNLSAGNGINWTMGGNVTVNGTVNIGINTVMTLNGAANTFNGNVTILGTTGSAVTINNATFNGANNQFYQRYTFTGDATFGVNTVTTFLGGAFAKSFQDLVVKQGATVDFQTLAPAVDQFTNIYLESSTTFRFNEQSLCDPPSPPCTDFSSIVTGKIVVNTTICTTGAKNAVITSTNGDLSNIRFDTDQEWNNVNISNIFNVGSANIRVKSGIFGVPSINGFEDWVSAGRRVYWIGGTRSMGSQDWNDCLNWATSSGGTVEGSNGVDPPTSGLDTVYFDANSFSASRNQVVINTGAGAKNMIWTGATHTPTLAGTTGSLTITGNLVFIPAMNVTTTVPVVFSSNNVGNTITMAGKSFNGNVDFISPSATSMVAGTGSWNILDNLSTNSTSTIRFQSGTFNSNNNPITTGFFNANSLFVRSVNLGSSLITVNGIGNVLDLINGPLDDVTTPTFDFNPGTSTMVFNNSGAGNIQLDIGRKAKTLPNFVFSGFDNDVISINTSSDVAERITFQNITVSTSGLPNATLTISGKSPKTYGAITFANNIYANFDGVPNSTPGSNNIFNGAIVMGIGTQVNFNNSNTFNQNVTVSGTSGTGVTFTGDVAGINNIFNGTVSVPGINSKVAFANEGNNNFNQNILVGGRVTWSFNSCASCLSTVATGRNFIVTAACGDESLINSSGQPTAGAANVNFGLDYQWENVTAQNLNNSTGVTVNIILGGSGSIGNTNINVATTSPRTLYWVGGTGNWSNANMWSTIDPTMGVPNNPQCPPRLIDNVIFNNGSGPATYDVTLDTDGQANNISFNGTTSIPTLRGAATRTLTIAGNFTLAAAGSLVQNANTPTNYQGRVIFTNLNPVPMTPPSIALRGTVIFNNVAFGSVATPAGSAWNLDATNGNLTVVNKIELVSGTLNTNGRAVNTAFFDANPKGLPSPVSNLPRTLTLGNTIMTITGAGTASPDDPALDLRGSNLTVTVPGASSRIDMTNVGNIIVYTGSQTGGRTLPRIDFTANVATANTITVNTENNTDRLTFRELNINANRTNLTFLVNGTSPKTYSTGFNLGSGASNGNITVVLDGSSDNMNPNIFDGLVTLGRSGGAGITATIRNANVFNNNVIVRTTTTTGITFTGTGNNNFDTDPARTFTFANTGGRVTFSNTGTNSFANITMNSSVIMRLTPNTIGNNTLSGILNPNANCNAPATLRATTPLANLNASVAQSWSDIVVNDINSTGANITILSKDLTGSTGNFTFTPALRNLYWVGGRTDNTLSTNTLWSNPNNWSEIDPTSAMYNPTTSPGVCIPNSCSDNVFFNAGSFTNPAKVNVNIDVVALCGNMDWTGATNTPNLSGTTDLTICGSLTFINAMTQDGTVATYSGTVTFRGEPAATAKTITMAGKRLNNANFTGSSNTSEWNIQNTPASVNNTFHVLNTIRLIRGRLNVTDVTGDANPDVICNVFDADNGSDLVRRLDFGADALIQVRGTGDVLDLAGNTGNFTITYSTDPTGTSTIELNNAGNINVYVGTQSKTIPNLNFSTASGNTINISDNNPTTNPTTNRITFRNITVANNRVFNMQTNAPKTYGDITGTGVITFGNNTNATFNGTDNPALATVNTTSNVFNGTVTFGTGTRALFNNNNLFNAAVQFGSTTTNNTNTQNVYFSRSNTFMSTLTFTNAGPGWATFGQNGTQNIFEGAVAFNGLRNNLTTLGNNTSFARYYSTLYVNSGVPGPEQSTGTFNSQVEYRDNVTWGDGAGGIAVAPVTYNQEVDMHNTLGTNGAAGSPAGREFLTGIDSRFVFNAISNFRNMRHGQNNLITYNRITSHDNYFLTRFDIVLYPNVIADAGTSVIRQRMEAYVDCNSWIRIASTLPTEQANLQFNEPHTNSTQPPIGTTPHRRFEYTLFQDINKVAAGGAHVQALPANTADISNNTDYNPVTQAGINFINPITKRTFYWVRSVNQINAAATNASGDWADEALDNHWSSPDLPVMVNPMTMMPTPNVGGFGGSGLGPSGCIPTPIDSVVFDNNSLASTVVTVDKYSVYSNGQNWANTVPITLQGSDVYTIHVYGTFKGSPNTTNNFGGTYFFTGTDTQNGQIESITSNTQRFFGPVVFNNERDRWVITDNMNIENNARGSFTINYGIVDMGGLINNPTPPTLTLDGNFTMTARVSAALRVPLFIPRNSTVIFDGKNNDQEIRMDGNTTNGQMKSTAGCVECTQYTTDPTTNAHVEVVPGVTTLNPPANSTHLDSRVISCNRSPFYNIIVDKRWDRTLNIQGQNGAIALSIYNDFKILNGRVVDNGNQIRGNVTNPLNTGGNSGVMEMSNNTALILGSNGTPTVFPTCFRTANISLAPMPRGNVYINPTVTGNNMAPMNPAGAGGNGANNSPEVRYICRDNRQMVAGTLDRTFAMPVGTVAVGPAEYGTLTLAGVTGAAVRSKDLTGPITIHGTLRILGGNIFRDMGKQITGNNYLNTTAPQTFNMIFINGASNSDRAVLELGTAENVAASPLTYSNTSLPANIPRPLTTAADPVTANVATTFPSFTNNVANFVIGAPNTGKMVLREFSTVIYNAGANQQVWGNFTYGNLTVRSPGRTALPLVRKTVTRHPSILTDINLDVAGDLRLEDFNDLIDDGWQIDGRVNKTYTALPNSRLTLGISNKATEFPKEYVNANINLDATNDTYYNAGALSSITDPRQIMSTVPTYGSLVLSDPDSLTNLILIEKRFQPVAPVSIKGDITVKRHNHLNDNGSQISRLTAGGVLTLENGDPTNVPLDSSQVTRLTLGSATSSTTLPLNFTTTLLNDNTTVVYTSGLTQLVAGGTRLNGAPPNSYYNVWLQSLPAATPAVKNLEGAITVRNDLVIRHSIRFNDANSDVAPTNAFQITGNATGNLTMEASSELRLNKANTMTSTVFPTNFIRTRIGLHTSSKVIYNSNVAQDVSSVPMYGCVIFRKFTPTAPMINKTITTVRPTLDVRGDSLRIEAYNHLIDNGVQIDGTSDGFMFMDYRSQLTLGTPATATTFPMDFLTSKIDMDIWSNYPTNTNLRPKTDMNFVVYNSDQPQNITAASPSSTVGPGKTIATGADKASWYGNVRLSSTVPVTKFLQDSVNIRGGLYIGTNNTLDATTNNYKIYLGGDWEASPNSDFIARQGRVILDGIDRTQNITTDAAPFYNLEINKPGTNRTAVLLDPLRLTNLAFYKGGFFISDVGREFIYDVNANHSTEWGTGKEYTTADPLSNGPSASSHVFGPVTKIGVSDVTRFYFPVGNTSVYAPAGIRAPAGANPATTITGRYFGTNSGLTGIDATPCPSLPMNNVSTAEYWTLDAPGGTTAPTGIQVTLSWAANRSGGVTNSSLLRVAHYYNGGTGLKWYCEGRDNTLSPDNDLSAMPAPPFAGGMVTSSNTSITVFSPFTLGSLSPVNPLPIQLVKFEAKAVAEKKIVELFWQTATEINNDFFTLEKSKDGRNFIEFKRVPSKNGNSRVTNDYFEIDTEPMRGLSYYRLKQTDIDGTFTYSKIVAVYFEGENSEGGFLLYPNPAESDINIQIFDKGLEEGMVSISDMLGREVYNTFIEDISPDKVFNIQFKQSLSSGVYILKFVGRNKSYVRSFVVNK</sequence>
<gene>
    <name evidence="2" type="ORF">SAMN04488541_1002142</name>
</gene>
<dbReference type="STRING" id="1003.SAMN04488541_1002142"/>
<feature type="domain" description="Secretion system C-terminal sorting" evidence="1">
    <location>
        <begin position="3616"/>
        <end position="3693"/>
    </location>
</feature>
<dbReference type="Proteomes" id="UP000199513">
    <property type="component" value="Unassembled WGS sequence"/>
</dbReference>
<dbReference type="EMBL" id="FONY01000002">
    <property type="protein sequence ID" value="SFE51371.1"/>
    <property type="molecule type" value="Genomic_DNA"/>
</dbReference>
<evidence type="ECO:0000313" key="2">
    <source>
        <dbReference type="EMBL" id="SFE51371.1"/>
    </source>
</evidence>
<protein>
    <recommendedName>
        <fullName evidence="1">Secretion system C-terminal sorting domain-containing protein</fullName>
    </recommendedName>
</protein>
<proteinExistence type="predicted"/>
<dbReference type="Pfam" id="PF18962">
    <property type="entry name" value="Por_Secre_tail"/>
    <property type="match status" value="1"/>
</dbReference>
<dbReference type="InterPro" id="IPR026444">
    <property type="entry name" value="Secre_tail"/>
</dbReference>
<keyword evidence="3" id="KW-1185">Reference proteome</keyword>
<accession>A0A1I2B5C2</accession>
<dbReference type="RefSeq" id="WP_221407615.1">
    <property type="nucleotide sequence ID" value="NZ_FONY01000002.1"/>
</dbReference>
<organism evidence="2 3">
    <name type="scientific">Thermoflexibacter ruber</name>
    <dbReference type="NCBI Taxonomy" id="1003"/>
    <lineage>
        <taxon>Bacteria</taxon>
        <taxon>Pseudomonadati</taxon>
        <taxon>Bacteroidota</taxon>
        <taxon>Cytophagia</taxon>
        <taxon>Cytophagales</taxon>
        <taxon>Thermoflexibacteraceae</taxon>
        <taxon>Thermoflexibacter</taxon>
    </lineage>
</organism>
<name>A0A1I2B5C2_9BACT</name>
<reference evidence="2 3" key="1">
    <citation type="submission" date="2016-10" db="EMBL/GenBank/DDBJ databases">
        <authorList>
            <person name="de Groot N.N."/>
        </authorList>
    </citation>
    <scope>NUCLEOTIDE SEQUENCE [LARGE SCALE GENOMIC DNA]</scope>
    <source>
        <strain>GEY</strain>
        <strain evidence="3">DSM 9560</strain>
    </source>
</reference>
<evidence type="ECO:0000313" key="3">
    <source>
        <dbReference type="Proteomes" id="UP000199513"/>
    </source>
</evidence>
<dbReference type="NCBIfam" id="TIGR04183">
    <property type="entry name" value="Por_Secre_tail"/>
    <property type="match status" value="1"/>
</dbReference>